<evidence type="ECO:0000313" key="4">
    <source>
        <dbReference type="EMBL" id="MBI1684286.1"/>
    </source>
</evidence>
<evidence type="ECO:0000256" key="1">
    <source>
        <dbReference type="ARBA" id="ARBA00010945"/>
    </source>
</evidence>
<dbReference type="InterPro" id="IPR001126">
    <property type="entry name" value="UmuC"/>
</dbReference>
<dbReference type="EMBL" id="JADWOX010000006">
    <property type="protein sequence ID" value="MBI1684286.1"/>
    <property type="molecule type" value="Genomic_DNA"/>
</dbReference>
<dbReference type="Proteomes" id="UP000639859">
    <property type="component" value="Unassembled WGS sequence"/>
</dbReference>
<comment type="caution">
    <text evidence="4">The sequence shown here is derived from an EMBL/GenBank/DDBJ whole genome shotgun (WGS) entry which is preliminary data.</text>
</comment>
<reference evidence="4 5" key="1">
    <citation type="submission" date="2020-11" db="EMBL/GenBank/DDBJ databases">
        <title>genome sequence of strain KACC 18849.</title>
        <authorList>
            <person name="Gao J."/>
            <person name="Zhang X."/>
        </authorList>
    </citation>
    <scope>NUCLEOTIDE SEQUENCE [LARGE SCALE GENOMIC DNA]</scope>
    <source>
        <strain evidence="4 5">KACC 18849</strain>
    </source>
</reference>
<comment type="similarity">
    <text evidence="1">Belongs to the DNA polymerase type-Y family.</text>
</comment>
<evidence type="ECO:0000259" key="3">
    <source>
        <dbReference type="PROSITE" id="PS50173"/>
    </source>
</evidence>
<dbReference type="PROSITE" id="PS50173">
    <property type="entry name" value="UMUC"/>
    <property type="match status" value="1"/>
</dbReference>
<keyword evidence="5" id="KW-1185">Reference proteome</keyword>
<proteinExistence type="inferred from homology"/>
<dbReference type="PANTHER" id="PTHR11076:SF33">
    <property type="entry name" value="DNA POLYMERASE KAPPA"/>
    <property type="match status" value="1"/>
</dbReference>
<organism evidence="4 5">
    <name type="scientific">Caulobacter hibisci</name>
    <dbReference type="NCBI Taxonomy" id="2035993"/>
    <lineage>
        <taxon>Bacteria</taxon>
        <taxon>Pseudomonadati</taxon>
        <taxon>Pseudomonadota</taxon>
        <taxon>Alphaproteobacteria</taxon>
        <taxon>Caulobacterales</taxon>
        <taxon>Caulobacteraceae</taxon>
        <taxon>Caulobacter</taxon>
    </lineage>
</organism>
<evidence type="ECO:0000313" key="5">
    <source>
        <dbReference type="Proteomes" id="UP000639859"/>
    </source>
</evidence>
<dbReference type="SUPFAM" id="SSF56672">
    <property type="entry name" value="DNA/RNA polymerases"/>
    <property type="match status" value="1"/>
</dbReference>
<accession>A0ABS0SYF9</accession>
<feature type="domain" description="UmuC" evidence="3">
    <location>
        <begin position="196"/>
        <end position="269"/>
    </location>
</feature>
<dbReference type="InterPro" id="IPR043502">
    <property type="entry name" value="DNA/RNA_pol_sf"/>
</dbReference>
<evidence type="ECO:0000256" key="2">
    <source>
        <dbReference type="SAM" id="MobiDB-lite"/>
    </source>
</evidence>
<dbReference type="InterPro" id="IPR050116">
    <property type="entry name" value="DNA_polymerase-Y"/>
</dbReference>
<dbReference type="Gene3D" id="3.30.70.270">
    <property type="match status" value="1"/>
</dbReference>
<dbReference type="InterPro" id="IPR043128">
    <property type="entry name" value="Rev_trsase/Diguanyl_cyclase"/>
</dbReference>
<sequence length="292" mass="31986">MTRGTFAPPGGLPIFGAKGDSAPDTWGKRLMRRAERRLAERSGRAVRALSESDHLLGVADETRLSALRFRRPGQKTFRAPIHDGVPAMIELGRLLSITERVLRDEETDEDLRLLFAPGSSLGGARPKASVIDQHGCLSIAEFPKETDEDSIELWEEIALRLADRAGIATPHHQLIEVAGKPVMLSRRFDRDDQARIAEYTDLIEPLSLDEAFLDVSENRRGLATATDTAREIRARILQTTGLTASAGVSYNKFLAKLASDQRKPNGQFVVPPGKGEASSRPCRSDGPTVSAR</sequence>
<gene>
    <name evidence="4" type="ORF">I4Q42_11470</name>
</gene>
<name>A0ABS0SYF9_9CAUL</name>
<dbReference type="PANTHER" id="PTHR11076">
    <property type="entry name" value="DNA REPAIR POLYMERASE UMUC / TRANSFERASE FAMILY MEMBER"/>
    <property type="match status" value="1"/>
</dbReference>
<feature type="region of interest" description="Disordered" evidence="2">
    <location>
        <begin position="263"/>
        <end position="292"/>
    </location>
</feature>
<dbReference type="Pfam" id="PF00817">
    <property type="entry name" value="IMS"/>
    <property type="match status" value="1"/>
</dbReference>
<protein>
    <submittedName>
        <fullName evidence="4">HipA domain-containing protein</fullName>
    </submittedName>
</protein>